<reference evidence="5" key="1">
    <citation type="submission" date="2017-02" db="UniProtKB">
        <authorList>
            <consortium name="WormBaseParasite"/>
        </authorList>
    </citation>
    <scope>IDENTIFICATION</scope>
</reference>
<dbReference type="GO" id="GO:0003729">
    <property type="term" value="F:mRNA binding"/>
    <property type="evidence" value="ECO:0007669"/>
    <property type="project" value="TreeGrafter"/>
</dbReference>
<reference evidence="3 4" key="2">
    <citation type="submission" date="2018-11" db="EMBL/GenBank/DDBJ databases">
        <authorList>
            <consortium name="Pathogen Informatics"/>
        </authorList>
    </citation>
    <scope>NUCLEOTIDE SEQUENCE [LARGE SCALE GENOMIC DNA]</scope>
</reference>
<dbReference type="Proteomes" id="UP000276776">
    <property type="component" value="Unassembled WGS sequence"/>
</dbReference>
<dbReference type="WBParaSite" id="TCLT_0000235401-mRNA-1">
    <property type="protein sequence ID" value="TCLT_0000235401-mRNA-1"/>
    <property type="gene ID" value="TCLT_0000235401"/>
</dbReference>
<evidence type="ECO:0000313" key="3">
    <source>
        <dbReference type="EMBL" id="VDM98267.1"/>
    </source>
</evidence>
<sequence length="170" mass="19788">MKNREIMLKYDKGKKNTDQEATTKGTTNATVNLKKVTLQEKVFIPVNEFPKYNFVGRILGPRGLTAKHLEEESGCRIMIRGRGSIRNVSFFFSNISKNWNKFLYLHVLIQCEDFEEMAKRKIKRAVEFIRFLLIPPPDGEDELKRKQLMELSIINGTYRPTYASRAALRN</sequence>
<accession>A0A0N5CQ54</accession>
<dbReference type="GO" id="GO:0005634">
    <property type="term" value="C:nucleus"/>
    <property type="evidence" value="ECO:0007669"/>
    <property type="project" value="TreeGrafter"/>
</dbReference>
<protein>
    <submittedName>
        <fullName evidence="5">KH domain-containing protein</fullName>
    </submittedName>
</protein>
<feature type="domain" description="K Homology" evidence="2">
    <location>
        <begin position="36"/>
        <end position="130"/>
    </location>
</feature>
<dbReference type="EMBL" id="UYYF01000465">
    <property type="protein sequence ID" value="VDM98267.1"/>
    <property type="molecule type" value="Genomic_DNA"/>
</dbReference>
<organism evidence="5">
    <name type="scientific">Thelazia callipaeda</name>
    <name type="common">Oriental eyeworm</name>
    <name type="synonym">Parasitic nematode</name>
    <dbReference type="NCBI Taxonomy" id="103827"/>
    <lineage>
        <taxon>Eukaryota</taxon>
        <taxon>Metazoa</taxon>
        <taxon>Ecdysozoa</taxon>
        <taxon>Nematoda</taxon>
        <taxon>Chromadorea</taxon>
        <taxon>Rhabditida</taxon>
        <taxon>Spirurina</taxon>
        <taxon>Spiruromorpha</taxon>
        <taxon>Thelazioidea</taxon>
        <taxon>Thelaziidae</taxon>
        <taxon>Thelazia</taxon>
    </lineage>
</organism>
<name>A0A0N5CQ54_THECL</name>
<evidence type="ECO:0000313" key="5">
    <source>
        <dbReference type="WBParaSite" id="TCLT_0000235401-mRNA-1"/>
    </source>
</evidence>
<dbReference type="AlphaFoldDB" id="A0A0N5CQ54"/>
<dbReference type="InterPro" id="IPR055256">
    <property type="entry name" value="KH_1_KHDC4/BBP-like"/>
</dbReference>
<keyword evidence="1" id="KW-0694">RNA-binding</keyword>
<dbReference type="PANTHER" id="PTHR11208">
    <property type="entry name" value="RNA-BINDING PROTEIN RELATED"/>
    <property type="match status" value="1"/>
</dbReference>
<dbReference type="InterPro" id="IPR036612">
    <property type="entry name" value="KH_dom_type_1_sf"/>
</dbReference>
<evidence type="ECO:0000256" key="1">
    <source>
        <dbReference type="ARBA" id="ARBA00022884"/>
    </source>
</evidence>
<dbReference type="SMART" id="SM00322">
    <property type="entry name" value="KH"/>
    <property type="match status" value="1"/>
</dbReference>
<dbReference type="InterPro" id="IPR004087">
    <property type="entry name" value="KH_dom"/>
</dbReference>
<dbReference type="STRING" id="103827.A0A0N5CQ54"/>
<dbReference type="GO" id="GO:0048024">
    <property type="term" value="P:regulation of mRNA splicing, via spliceosome"/>
    <property type="evidence" value="ECO:0007669"/>
    <property type="project" value="TreeGrafter"/>
</dbReference>
<dbReference type="SUPFAM" id="SSF54791">
    <property type="entry name" value="Eukaryotic type KH-domain (KH-domain type I)"/>
    <property type="match status" value="1"/>
</dbReference>
<dbReference type="InterPro" id="IPR045071">
    <property type="entry name" value="BBP-like"/>
</dbReference>
<dbReference type="OrthoDB" id="6777263at2759"/>
<dbReference type="Pfam" id="PF22675">
    <property type="entry name" value="KH-I_KHDC4-BBP"/>
    <property type="match status" value="1"/>
</dbReference>
<dbReference type="PANTHER" id="PTHR11208:SF147">
    <property type="entry name" value="RNA-BINDING PROTEIN ASD-2"/>
    <property type="match status" value="1"/>
</dbReference>
<evidence type="ECO:0000259" key="2">
    <source>
        <dbReference type="SMART" id="SM00322"/>
    </source>
</evidence>
<dbReference type="Gene3D" id="3.30.1370.10">
    <property type="entry name" value="K Homology domain, type 1"/>
    <property type="match status" value="1"/>
</dbReference>
<keyword evidence="4" id="KW-1185">Reference proteome</keyword>
<gene>
    <name evidence="3" type="ORF">TCLT_LOCUS2355</name>
</gene>
<evidence type="ECO:0000313" key="4">
    <source>
        <dbReference type="Proteomes" id="UP000276776"/>
    </source>
</evidence>
<proteinExistence type="predicted"/>